<name>A0AAD7ST41_9TELE</name>
<feature type="region of interest" description="Disordered" evidence="1">
    <location>
        <begin position="63"/>
        <end position="90"/>
    </location>
</feature>
<gene>
    <name evidence="2" type="ORF">AAFF_G00264390</name>
</gene>
<evidence type="ECO:0000313" key="3">
    <source>
        <dbReference type="Proteomes" id="UP001221898"/>
    </source>
</evidence>
<dbReference type="EMBL" id="JAINUG010000036">
    <property type="protein sequence ID" value="KAJ8408211.1"/>
    <property type="molecule type" value="Genomic_DNA"/>
</dbReference>
<evidence type="ECO:0000313" key="2">
    <source>
        <dbReference type="EMBL" id="KAJ8408211.1"/>
    </source>
</evidence>
<dbReference type="Proteomes" id="UP001221898">
    <property type="component" value="Unassembled WGS sequence"/>
</dbReference>
<reference evidence="2" key="1">
    <citation type="journal article" date="2023" name="Science">
        <title>Genome structures resolve the early diversification of teleost fishes.</title>
        <authorList>
            <person name="Parey E."/>
            <person name="Louis A."/>
            <person name="Montfort J."/>
            <person name="Bouchez O."/>
            <person name="Roques C."/>
            <person name="Iampietro C."/>
            <person name="Lluch J."/>
            <person name="Castinel A."/>
            <person name="Donnadieu C."/>
            <person name="Desvignes T."/>
            <person name="Floi Bucao C."/>
            <person name="Jouanno E."/>
            <person name="Wen M."/>
            <person name="Mejri S."/>
            <person name="Dirks R."/>
            <person name="Jansen H."/>
            <person name="Henkel C."/>
            <person name="Chen W.J."/>
            <person name="Zahm M."/>
            <person name="Cabau C."/>
            <person name="Klopp C."/>
            <person name="Thompson A.W."/>
            <person name="Robinson-Rechavi M."/>
            <person name="Braasch I."/>
            <person name="Lecointre G."/>
            <person name="Bobe J."/>
            <person name="Postlethwait J.H."/>
            <person name="Berthelot C."/>
            <person name="Roest Crollius H."/>
            <person name="Guiguen Y."/>
        </authorList>
    </citation>
    <scope>NUCLEOTIDE SEQUENCE</scope>
    <source>
        <strain evidence="2">NC1722</strain>
    </source>
</reference>
<sequence length="108" mass="11566">MSDSRIIIPALGVLKGGGGREGEIISVRSAEGIFASVTLQPTFPRPVAGTLGHPADAICHGMFTQSGEGQYDEEKQEQKKQRSGSHARATVACRSVRWQEASDDIVKD</sequence>
<accession>A0AAD7ST41</accession>
<dbReference type="AlphaFoldDB" id="A0AAD7ST41"/>
<organism evidence="2 3">
    <name type="scientific">Aldrovandia affinis</name>
    <dbReference type="NCBI Taxonomy" id="143900"/>
    <lineage>
        <taxon>Eukaryota</taxon>
        <taxon>Metazoa</taxon>
        <taxon>Chordata</taxon>
        <taxon>Craniata</taxon>
        <taxon>Vertebrata</taxon>
        <taxon>Euteleostomi</taxon>
        <taxon>Actinopterygii</taxon>
        <taxon>Neopterygii</taxon>
        <taxon>Teleostei</taxon>
        <taxon>Notacanthiformes</taxon>
        <taxon>Halosauridae</taxon>
        <taxon>Aldrovandia</taxon>
    </lineage>
</organism>
<protein>
    <submittedName>
        <fullName evidence="2">Uncharacterized protein</fullName>
    </submittedName>
</protein>
<evidence type="ECO:0000256" key="1">
    <source>
        <dbReference type="SAM" id="MobiDB-lite"/>
    </source>
</evidence>
<proteinExistence type="predicted"/>
<keyword evidence="3" id="KW-1185">Reference proteome</keyword>
<comment type="caution">
    <text evidence="2">The sequence shown here is derived from an EMBL/GenBank/DDBJ whole genome shotgun (WGS) entry which is preliminary data.</text>
</comment>